<keyword evidence="7" id="KW-1185">Reference proteome</keyword>
<dbReference type="InterPro" id="IPR000560">
    <property type="entry name" value="His_Pase_clade-2"/>
</dbReference>
<name>A0A0N1NXS3_9EURO</name>
<dbReference type="GO" id="GO:0003993">
    <property type="term" value="F:acid phosphatase activity"/>
    <property type="evidence" value="ECO:0007669"/>
    <property type="project" value="TreeGrafter"/>
</dbReference>
<evidence type="ECO:0000313" key="7">
    <source>
        <dbReference type="Proteomes" id="UP000038010"/>
    </source>
</evidence>
<organism evidence="6 7">
    <name type="scientific">Cyphellophora attinorum</name>
    <dbReference type="NCBI Taxonomy" id="1664694"/>
    <lineage>
        <taxon>Eukaryota</taxon>
        <taxon>Fungi</taxon>
        <taxon>Dikarya</taxon>
        <taxon>Ascomycota</taxon>
        <taxon>Pezizomycotina</taxon>
        <taxon>Eurotiomycetes</taxon>
        <taxon>Chaetothyriomycetidae</taxon>
        <taxon>Chaetothyriales</taxon>
        <taxon>Cyphellophoraceae</taxon>
        <taxon>Cyphellophora</taxon>
    </lineage>
</organism>
<sequence>MATLSLVLTCIAGLASAAVLDNRQASSSASVEQIFQTFPQIFAGPTKTGSAPFLAETNPAAFGSLSYVPNTPLATALPIQGIQSGQNIFLLMGQLTPYQPNPVGFGSNEYSLPPGTNISQVHLLSRHGSRYPTGDSSVSSFGSKLHNITSNGTASWSGELSFLNSWTYKMGAEILVPKGRQELYDSGVLFYYNYGHLYNTSTKILARTTTQDRMLKSAENFMAGFFGLEWTKNATLEVVIEQSGFNNTLAGYFQCNNSNNYYSTGGNNASRIWENIYLANATQRLKALSGGYNWTVADTYNAQTLCPYETVAFGYSAFCDLFTYEEWQGFEYSIDLQFYGNNGFGSPVGRGATSTTSPPAQPKQRDPRHLLRHLPPQPNPLHGLLPRHKHLRHHLRLRLRQFNQSLPATGPPANQQAIVSHMTPFGTRMYWEIITAPSPVKAQRPAGSNLTMSDYYESGNTTKYVHILLNQRTIPLYKSYPECEVRDDGWCELETYLNVLGTLLDQADYEQACFGTYPVAKYGEISDGRPLNATMKAKRDAKRVHHSLARELGAQSLWHREAVM</sequence>
<dbReference type="PROSITE" id="PS00616">
    <property type="entry name" value="HIS_ACID_PHOSPHAT_1"/>
    <property type="match status" value="1"/>
</dbReference>
<feature type="signal peptide" evidence="5">
    <location>
        <begin position="1"/>
        <end position="17"/>
    </location>
</feature>
<dbReference type="SUPFAM" id="SSF53254">
    <property type="entry name" value="Phosphoglycerate mutase-like"/>
    <property type="match status" value="1"/>
</dbReference>
<dbReference type="AlphaFoldDB" id="A0A0N1NXS3"/>
<reference evidence="6 7" key="1">
    <citation type="submission" date="2015-06" db="EMBL/GenBank/DDBJ databases">
        <title>Draft genome of the ant-associated black yeast Phialophora attae CBS 131958.</title>
        <authorList>
            <person name="Moreno L.F."/>
            <person name="Stielow B.J."/>
            <person name="de Hoog S."/>
            <person name="Vicente V.A."/>
            <person name="Weiss V.A."/>
            <person name="de Vries M."/>
            <person name="Cruz L.M."/>
            <person name="Souza E.M."/>
        </authorList>
    </citation>
    <scope>NUCLEOTIDE SEQUENCE [LARGE SCALE GENOMIC DNA]</scope>
    <source>
        <strain evidence="6 7">CBS 131958</strain>
    </source>
</reference>
<feature type="region of interest" description="Disordered" evidence="4">
    <location>
        <begin position="347"/>
        <end position="383"/>
    </location>
</feature>
<evidence type="ECO:0000256" key="2">
    <source>
        <dbReference type="ARBA" id="ARBA00012632"/>
    </source>
</evidence>
<dbReference type="GeneID" id="28736933"/>
<evidence type="ECO:0000256" key="5">
    <source>
        <dbReference type="SAM" id="SignalP"/>
    </source>
</evidence>
<evidence type="ECO:0000256" key="1">
    <source>
        <dbReference type="ARBA" id="ARBA00005375"/>
    </source>
</evidence>
<dbReference type="InterPro" id="IPR033379">
    <property type="entry name" value="Acid_Pase_AS"/>
</dbReference>
<proteinExistence type="inferred from homology"/>
<dbReference type="PANTHER" id="PTHR20963">
    <property type="entry name" value="MULTIPLE INOSITOL POLYPHOSPHATE PHOSPHATASE-RELATED"/>
    <property type="match status" value="1"/>
</dbReference>
<dbReference type="CDD" id="cd07061">
    <property type="entry name" value="HP_HAP_like"/>
    <property type="match status" value="1"/>
</dbReference>
<dbReference type="EC" id="3.1.3.8" evidence="2"/>
<accession>A0A0N1NXS3</accession>
<comment type="similarity">
    <text evidence="1">Belongs to the histidine acid phosphatase family.</text>
</comment>
<protein>
    <recommendedName>
        <fullName evidence="2">3-phytase</fullName>
        <ecNumber evidence="2">3.1.3.8</ecNumber>
    </recommendedName>
</protein>
<dbReference type="OrthoDB" id="6509975at2759"/>
<gene>
    <name evidence="6" type="ORF">AB675_4886</name>
</gene>
<evidence type="ECO:0000256" key="3">
    <source>
        <dbReference type="ARBA" id="ARBA00022801"/>
    </source>
</evidence>
<keyword evidence="3" id="KW-0378">Hydrolase</keyword>
<dbReference type="RefSeq" id="XP_017994799.1">
    <property type="nucleotide sequence ID" value="XM_018145053.1"/>
</dbReference>
<feature type="chain" id="PRO_5005879442" description="3-phytase" evidence="5">
    <location>
        <begin position="18"/>
        <end position="564"/>
    </location>
</feature>
<dbReference type="GO" id="GO:0016158">
    <property type="term" value="F:inositol hexakisphosphate 3-phosphatase activity"/>
    <property type="evidence" value="ECO:0007669"/>
    <property type="project" value="UniProtKB-EC"/>
</dbReference>
<dbReference type="Proteomes" id="UP000038010">
    <property type="component" value="Unassembled WGS sequence"/>
</dbReference>
<dbReference type="STRING" id="1664694.A0A0N1NXS3"/>
<dbReference type="Gene3D" id="3.40.50.1240">
    <property type="entry name" value="Phosphoglycerate mutase-like"/>
    <property type="match status" value="2"/>
</dbReference>
<dbReference type="VEuPathDB" id="FungiDB:AB675_4886"/>
<dbReference type="EMBL" id="LFJN01000049">
    <property type="protein sequence ID" value="KPI34836.1"/>
    <property type="molecule type" value="Genomic_DNA"/>
</dbReference>
<evidence type="ECO:0000256" key="4">
    <source>
        <dbReference type="SAM" id="MobiDB-lite"/>
    </source>
</evidence>
<evidence type="ECO:0000313" key="6">
    <source>
        <dbReference type="EMBL" id="KPI34836.1"/>
    </source>
</evidence>
<dbReference type="PANTHER" id="PTHR20963:SF43">
    <property type="entry name" value="PUTATIVE (AFU_ORTHOLOGUE AFUA_7G01240)-RELATED"/>
    <property type="match status" value="1"/>
</dbReference>
<dbReference type="Pfam" id="PF00328">
    <property type="entry name" value="His_Phos_2"/>
    <property type="match status" value="1"/>
</dbReference>
<dbReference type="InterPro" id="IPR029033">
    <property type="entry name" value="His_PPase_superfam"/>
</dbReference>
<comment type="caution">
    <text evidence="6">The sequence shown here is derived from an EMBL/GenBank/DDBJ whole genome shotgun (WGS) entry which is preliminary data.</text>
</comment>
<keyword evidence="5" id="KW-0732">Signal</keyword>